<evidence type="ECO:0000313" key="2">
    <source>
        <dbReference type="EMBL" id="GER34781.1"/>
    </source>
</evidence>
<reference evidence="3" key="1">
    <citation type="journal article" date="2019" name="Curr. Biol.">
        <title>Genome Sequence of Striga asiatica Provides Insight into the Evolution of Plant Parasitism.</title>
        <authorList>
            <person name="Yoshida S."/>
            <person name="Kim S."/>
            <person name="Wafula E.K."/>
            <person name="Tanskanen J."/>
            <person name="Kim Y.M."/>
            <person name="Honaas L."/>
            <person name="Yang Z."/>
            <person name="Spallek T."/>
            <person name="Conn C.E."/>
            <person name="Ichihashi Y."/>
            <person name="Cheong K."/>
            <person name="Cui S."/>
            <person name="Der J.P."/>
            <person name="Gundlach H."/>
            <person name="Jiao Y."/>
            <person name="Hori C."/>
            <person name="Ishida J.K."/>
            <person name="Kasahara H."/>
            <person name="Kiba T."/>
            <person name="Kim M.S."/>
            <person name="Koo N."/>
            <person name="Laohavisit A."/>
            <person name="Lee Y.H."/>
            <person name="Lumba S."/>
            <person name="McCourt P."/>
            <person name="Mortimer J.C."/>
            <person name="Mutuku J.M."/>
            <person name="Nomura T."/>
            <person name="Sasaki-Sekimoto Y."/>
            <person name="Seto Y."/>
            <person name="Wang Y."/>
            <person name="Wakatake T."/>
            <person name="Sakakibara H."/>
            <person name="Demura T."/>
            <person name="Yamaguchi S."/>
            <person name="Yoneyama K."/>
            <person name="Manabe R.I."/>
            <person name="Nelson D.C."/>
            <person name="Schulman A.H."/>
            <person name="Timko M.P."/>
            <person name="dePamphilis C.W."/>
            <person name="Choi D."/>
            <person name="Shirasu K."/>
        </authorList>
    </citation>
    <scope>NUCLEOTIDE SEQUENCE [LARGE SCALE GENOMIC DNA]</scope>
    <source>
        <strain evidence="3">cv. UVA1</strain>
    </source>
</reference>
<dbReference type="EMBL" id="BKCP01004949">
    <property type="protein sequence ID" value="GER34781.1"/>
    <property type="molecule type" value="Genomic_DNA"/>
</dbReference>
<organism evidence="2 3">
    <name type="scientific">Striga asiatica</name>
    <name type="common">Asiatic witchweed</name>
    <name type="synonym">Buchnera asiatica</name>
    <dbReference type="NCBI Taxonomy" id="4170"/>
    <lineage>
        <taxon>Eukaryota</taxon>
        <taxon>Viridiplantae</taxon>
        <taxon>Streptophyta</taxon>
        <taxon>Embryophyta</taxon>
        <taxon>Tracheophyta</taxon>
        <taxon>Spermatophyta</taxon>
        <taxon>Magnoliopsida</taxon>
        <taxon>eudicotyledons</taxon>
        <taxon>Gunneridae</taxon>
        <taxon>Pentapetalae</taxon>
        <taxon>asterids</taxon>
        <taxon>lamiids</taxon>
        <taxon>Lamiales</taxon>
        <taxon>Orobanchaceae</taxon>
        <taxon>Buchnereae</taxon>
        <taxon>Striga</taxon>
    </lineage>
</organism>
<evidence type="ECO:0000256" key="1">
    <source>
        <dbReference type="SAM" id="MobiDB-lite"/>
    </source>
</evidence>
<name>A0A5A7PQA2_STRAF</name>
<feature type="compositionally biased region" description="Polar residues" evidence="1">
    <location>
        <begin position="76"/>
        <end position="86"/>
    </location>
</feature>
<feature type="region of interest" description="Disordered" evidence="1">
    <location>
        <begin position="1"/>
        <end position="29"/>
    </location>
</feature>
<protein>
    <submittedName>
        <fullName evidence="2">JmjC domain-containing histone demethylation protein 1</fullName>
    </submittedName>
</protein>
<sequence length="215" mass="23452">MPGGCPSTSSHRRSRFRKNTQPPQDRHCRRRRVALQSAAHSIVTFSRCYSSSSSAFGSPPRLCQLDRRLVSVHKNISSSPSVTASQHRPPPRASFPSVVVSPHRRVASVPSAVSRRVSSAPSVAAFGRSVCVCAGPSVAQPSVAVFRRPSEICRPHRETLMSRHGMSTSCSSATRSTASVARSRSSATPVATPLERENFVEEADMFGSWDRNEYF</sequence>
<gene>
    <name evidence="2" type="ORF">STAS_11023</name>
</gene>
<dbReference type="Proteomes" id="UP000325081">
    <property type="component" value="Unassembled WGS sequence"/>
</dbReference>
<accession>A0A5A7PQA2</accession>
<keyword evidence="3" id="KW-1185">Reference proteome</keyword>
<proteinExistence type="predicted"/>
<feature type="region of interest" description="Disordered" evidence="1">
    <location>
        <begin position="76"/>
        <end position="98"/>
    </location>
</feature>
<comment type="caution">
    <text evidence="2">The sequence shown here is derived from an EMBL/GenBank/DDBJ whole genome shotgun (WGS) entry which is preliminary data.</text>
</comment>
<dbReference type="AlphaFoldDB" id="A0A5A7PQA2"/>
<evidence type="ECO:0000313" key="3">
    <source>
        <dbReference type="Proteomes" id="UP000325081"/>
    </source>
</evidence>
<feature type="compositionally biased region" description="Low complexity" evidence="1">
    <location>
        <begin position="167"/>
        <end position="190"/>
    </location>
</feature>
<feature type="region of interest" description="Disordered" evidence="1">
    <location>
        <begin position="164"/>
        <end position="190"/>
    </location>
</feature>